<dbReference type="FunFam" id="1.20.1250.20:FF:000044">
    <property type="entry name" value="Hexose transporter Hxt3p"/>
    <property type="match status" value="1"/>
</dbReference>
<feature type="transmembrane region" description="Helical" evidence="7">
    <location>
        <begin position="212"/>
        <end position="229"/>
    </location>
</feature>
<dbReference type="GO" id="GO:0016020">
    <property type="term" value="C:membrane"/>
    <property type="evidence" value="ECO:0007669"/>
    <property type="project" value="UniProtKB-SubCell"/>
</dbReference>
<dbReference type="PANTHER" id="PTHR48022:SF39">
    <property type="entry name" value="MONOSACCHARIDE TRANSPORTER, PUTATIVE-RELATED"/>
    <property type="match status" value="1"/>
</dbReference>
<dbReference type="PANTHER" id="PTHR48022">
    <property type="entry name" value="PLASTIDIC GLUCOSE TRANSPORTER 4"/>
    <property type="match status" value="1"/>
</dbReference>
<sequence>MVKESGLIASAPRQVLTDMWENGNKQTLANESLNLLVIPESLKRVLAPSSKKPYQRWSRVVGAFNVARTRALDDTGAKVKNTYLAIVTSVNSINRFSWKRPEPSVATNGSFAVKFNSLSDAGTAVDNNQRRTVAMEKGNYEDSKVPFLTLRTFFMTMLVSMGDQRNGPPDSPYSFTWQRSGLIVGMLSIGTLIGALTSASIANSRVGRKMSVLLWCAVFIIGNIVQMAAEYPEWYTMMAGRIVSGLGIGGLSVLVPMYQGEAAPTHIRGAIVCCYQLFITIGILLSNIFNYATEGIENTGSWRIPLGIGFLWPLILGGGMLLFPESPRHDYANGKVNRAQHSIAKFYGVSENHQVIHSQMRELQEKLESERAAGKGPWYEVFTGPRMLYRILLGMAIQMFQQLTGMNYFMYFGTTLFGSVGIGNSFITQIILGAVNVVCTFPGLYMVEKFGRRKCLTYGALWQFACWMVFASLGQFRLYTGGVDEAGERLTDQTIGYVMIIFACLFIASFASTWGPMAWAVVAEMYPTRYRSTAISFCASSNWIWNFYLAFTTRLISEQIDFAYGYVFAGCNLAAAATVYFFLLESNNKSLEEIDTMYLLHVPPLQSSKWEAPVGEDLVTADQVMLHGKKANGVGGTAAHREDTVANNGVVGGRL</sequence>
<feature type="transmembrane region" description="Helical" evidence="7">
    <location>
        <begin position="304"/>
        <end position="323"/>
    </location>
</feature>
<dbReference type="InterPro" id="IPR050360">
    <property type="entry name" value="MFS_Sugar_Transporters"/>
</dbReference>
<evidence type="ECO:0000256" key="1">
    <source>
        <dbReference type="ARBA" id="ARBA00004141"/>
    </source>
</evidence>
<gene>
    <name evidence="9" type="ORF">M7I_0621</name>
</gene>
<dbReference type="NCBIfam" id="TIGR00879">
    <property type="entry name" value="SP"/>
    <property type="match status" value="1"/>
</dbReference>
<evidence type="ECO:0000313" key="9">
    <source>
        <dbReference type="EMBL" id="EHL03399.1"/>
    </source>
</evidence>
<dbReference type="Gene3D" id="1.20.1250.20">
    <property type="entry name" value="MFS general substrate transporter like domains"/>
    <property type="match status" value="1"/>
</dbReference>
<dbReference type="HOGENOM" id="CLU_001265_30_1_1"/>
<name>H0EDH3_GLAL7</name>
<evidence type="ECO:0000256" key="7">
    <source>
        <dbReference type="SAM" id="Phobius"/>
    </source>
</evidence>
<evidence type="ECO:0000259" key="8">
    <source>
        <dbReference type="PROSITE" id="PS50850"/>
    </source>
</evidence>
<evidence type="ECO:0000256" key="5">
    <source>
        <dbReference type="ARBA" id="ARBA00022989"/>
    </source>
</evidence>
<feature type="transmembrane region" description="Helical" evidence="7">
    <location>
        <begin position="391"/>
        <end position="414"/>
    </location>
</feature>
<dbReference type="Pfam" id="PF00083">
    <property type="entry name" value="Sugar_tr"/>
    <property type="match status" value="1"/>
</dbReference>
<evidence type="ECO:0000256" key="3">
    <source>
        <dbReference type="ARBA" id="ARBA00022448"/>
    </source>
</evidence>
<feature type="transmembrane region" description="Helical" evidence="7">
    <location>
        <begin position="459"/>
        <end position="476"/>
    </location>
</feature>
<dbReference type="PROSITE" id="PS00217">
    <property type="entry name" value="SUGAR_TRANSPORT_2"/>
    <property type="match status" value="1"/>
</dbReference>
<dbReference type="InterPro" id="IPR005828">
    <property type="entry name" value="MFS_sugar_transport-like"/>
</dbReference>
<dbReference type="OrthoDB" id="2241241at2759"/>
<evidence type="ECO:0000256" key="2">
    <source>
        <dbReference type="ARBA" id="ARBA00010992"/>
    </source>
</evidence>
<keyword evidence="6 7" id="KW-0472">Membrane</keyword>
<keyword evidence="3" id="KW-0813">Transport</keyword>
<dbReference type="GO" id="GO:0005351">
    <property type="term" value="F:carbohydrate:proton symporter activity"/>
    <property type="evidence" value="ECO:0007669"/>
    <property type="project" value="TreeGrafter"/>
</dbReference>
<dbReference type="CDD" id="cd17356">
    <property type="entry name" value="MFS_HXT"/>
    <property type="match status" value="1"/>
</dbReference>
<organism evidence="9 10">
    <name type="scientific">Glarea lozoyensis (strain ATCC 74030 / MF5533)</name>
    <dbReference type="NCBI Taxonomy" id="1104152"/>
    <lineage>
        <taxon>Eukaryota</taxon>
        <taxon>Fungi</taxon>
        <taxon>Dikarya</taxon>
        <taxon>Ascomycota</taxon>
        <taxon>Pezizomycotina</taxon>
        <taxon>Leotiomycetes</taxon>
        <taxon>Helotiales</taxon>
        <taxon>Helotiaceae</taxon>
        <taxon>Glarea</taxon>
    </lineage>
</organism>
<feature type="transmembrane region" description="Helical" evidence="7">
    <location>
        <begin position="563"/>
        <end position="583"/>
    </location>
</feature>
<dbReference type="InterPro" id="IPR020846">
    <property type="entry name" value="MFS_dom"/>
</dbReference>
<feature type="transmembrane region" description="Helical" evidence="7">
    <location>
        <begin position="426"/>
        <end position="447"/>
    </location>
</feature>
<dbReference type="InParanoid" id="H0EDH3"/>
<comment type="caution">
    <text evidence="9">The sequence shown here is derived from an EMBL/GenBank/DDBJ whole genome shotgun (WGS) entry which is preliminary data.</text>
</comment>
<feature type="transmembrane region" description="Helical" evidence="7">
    <location>
        <begin position="534"/>
        <end position="551"/>
    </location>
</feature>
<comment type="similarity">
    <text evidence="2">Belongs to the major facilitator superfamily. Sugar transporter (TC 2.A.1.1) family.</text>
</comment>
<dbReference type="InterPro" id="IPR036259">
    <property type="entry name" value="MFS_trans_sf"/>
</dbReference>
<feature type="transmembrane region" description="Helical" evidence="7">
    <location>
        <begin position="270"/>
        <end position="292"/>
    </location>
</feature>
<dbReference type="PROSITE" id="PS00216">
    <property type="entry name" value="SUGAR_TRANSPORT_1"/>
    <property type="match status" value="1"/>
</dbReference>
<feature type="domain" description="Major facilitator superfamily (MFS) profile" evidence="8">
    <location>
        <begin position="144"/>
        <end position="587"/>
    </location>
</feature>
<dbReference type="AlphaFoldDB" id="H0EDH3"/>
<reference evidence="9 10" key="1">
    <citation type="journal article" date="2012" name="Eukaryot. Cell">
        <title>Genome sequence of the fungus Glarea lozoyensis: the first genome sequence of a species from the Helotiaceae family.</title>
        <authorList>
            <person name="Youssar L."/>
            <person name="Gruening B.A."/>
            <person name="Erxleben A."/>
            <person name="Guenther S."/>
            <person name="Huettel W."/>
        </authorList>
    </citation>
    <scope>NUCLEOTIDE SEQUENCE [LARGE SCALE GENOMIC DNA]</scope>
    <source>
        <strain evidence="10">ATCC 74030 / MF5533</strain>
    </source>
</reference>
<keyword evidence="5 7" id="KW-1133">Transmembrane helix</keyword>
<dbReference type="PRINTS" id="PR00171">
    <property type="entry name" value="SUGRTRNSPORT"/>
</dbReference>
<dbReference type="InterPro" id="IPR003663">
    <property type="entry name" value="Sugar/inositol_transpt"/>
</dbReference>
<dbReference type="FunCoup" id="H0EDH3">
    <property type="interactions" value="816"/>
</dbReference>
<evidence type="ECO:0000313" key="10">
    <source>
        <dbReference type="Proteomes" id="UP000005446"/>
    </source>
</evidence>
<dbReference type="Proteomes" id="UP000005446">
    <property type="component" value="Unassembled WGS sequence"/>
</dbReference>
<accession>H0EDH3</accession>
<feature type="transmembrane region" description="Helical" evidence="7">
    <location>
        <begin position="496"/>
        <end position="522"/>
    </location>
</feature>
<feature type="transmembrane region" description="Helical" evidence="7">
    <location>
        <begin position="182"/>
        <end position="200"/>
    </location>
</feature>
<dbReference type="InterPro" id="IPR005829">
    <property type="entry name" value="Sugar_transporter_CS"/>
</dbReference>
<protein>
    <submittedName>
        <fullName evidence="9">Putative High-affinity fructose transporter ght6</fullName>
    </submittedName>
</protein>
<evidence type="ECO:0000256" key="6">
    <source>
        <dbReference type="ARBA" id="ARBA00023136"/>
    </source>
</evidence>
<feature type="transmembrane region" description="Helical" evidence="7">
    <location>
        <begin position="235"/>
        <end position="258"/>
    </location>
</feature>
<dbReference type="PROSITE" id="PS50850">
    <property type="entry name" value="MFS"/>
    <property type="match status" value="1"/>
</dbReference>
<keyword evidence="10" id="KW-1185">Reference proteome</keyword>
<dbReference type="SUPFAM" id="SSF103473">
    <property type="entry name" value="MFS general substrate transporter"/>
    <property type="match status" value="1"/>
</dbReference>
<comment type="subcellular location">
    <subcellularLocation>
        <location evidence="1">Membrane</location>
        <topology evidence="1">Multi-pass membrane protein</topology>
    </subcellularLocation>
</comment>
<keyword evidence="4 7" id="KW-0812">Transmembrane</keyword>
<dbReference type="EMBL" id="AGUE01000010">
    <property type="protein sequence ID" value="EHL03399.1"/>
    <property type="molecule type" value="Genomic_DNA"/>
</dbReference>
<evidence type="ECO:0000256" key="4">
    <source>
        <dbReference type="ARBA" id="ARBA00022692"/>
    </source>
</evidence>
<proteinExistence type="inferred from homology"/>